<dbReference type="OrthoDB" id="5357220at2759"/>
<feature type="compositionally biased region" description="Low complexity" evidence="1">
    <location>
        <begin position="324"/>
        <end position="336"/>
    </location>
</feature>
<feature type="compositionally biased region" description="Low complexity" evidence="1">
    <location>
        <begin position="613"/>
        <end position="625"/>
    </location>
</feature>
<accession>A0A5C3FAM2</accession>
<evidence type="ECO:0000313" key="2">
    <source>
        <dbReference type="EMBL" id="SPO40747.1"/>
    </source>
</evidence>
<feature type="region of interest" description="Disordered" evidence="1">
    <location>
        <begin position="302"/>
        <end position="658"/>
    </location>
</feature>
<dbReference type="PANTHER" id="PTHR34065:SF1">
    <property type="entry name" value="CELL DIVISION CONTROL PROTEIN 14"/>
    <property type="match status" value="1"/>
</dbReference>
<evidence type="ECO:0000256" key="1">
    <source>
        <dbReference type="SAM" id="MobiDB-lite"/>
    </source>
</evidence>
<gene>
    <name evidence="2" type="ORF">PSFLO_06229</name>
</gene>
<keyword evidence="3" id="KW-1185">Reference proteome</keyword>
<dbReference type="PANTHER" id="PTHR34065">
    <property type="entry name" value="CELL DIVISION CONTROL PROTEIN 14"/>
    <property type="match status" value="1"/>
</dbReference>
<feature type="compositionally biased region" description="Basic and acidic residues" evidence="1">
    <location>
        <begin position="573"/>
        <end position="597"/>
    </location>
</feature>
<dbReference type="InterPro" id="IPR012535">
    <property type="entry name" value="Cell_div_Cdc14"/>
</dbReference>
<dbReference type="AlphaFoldDB" id="A0A5C3FAM2"/>
<reference evidence="2 3" key="1">
    <citation type="submission" date="2018-03" db="EMBL/GenBank/DDBJ databases">
        <authorList>
            <person name="Guldener U."/>
        </authorList>
    </citation>
    <scope>NUCLEOTIDE SEQUENCE [LARGE SCALE GENOMIC DNA]</scope>
    <source>
        <strain evidence="2 3">DAOM196992</strain>
    </source>
</reference>
<organism evidence="2 3">
    <name type="scientific">Pseudozyma flocculosa</name>
    <dbReference type="NCBI Taxonomy" id="84751"/>
    <lineage>
        <taxon>Eukaryota</taxon>
        <taxon>Fungi</taxon>
        <taxon>Dikarya</taxon>
        <taxon>Basidiomycota</taxon>
        <taxon>Ustilaginomycotina</taxon>
        <taxon>Ustilaginomycetes</taxon>
        <taxon>Ustilaginales</taxon>
        <taxon>Ustilaginaceae</taxon>
        <taxon>Pseudozyma</taxon>
    </lineage>
</organism>
<name>A0A5C3FAM2_9BASI</name>
<dbReference type="Proteomes" id="UP000323386">
    <property type="component" value="Unassembled WGS sequence"/>
</dbReference>
<protein>
    <submittedName>
        <fullName evidence="2">Uncharacterized protein</fullName>
    </submittedName>
</protein>
<proteinExistence type="predicted"/>
<dbReference type="EMBL" id="OOIP01000022">
    <property type="protein sequence ID" value="SPO40747.1"/>
    <property type="molecule type" value="Genomic_DNA"/>
</dbReference>
<sequence length="658" mass="70898">MDRRIVEWSDLLAAPLSTSEERQATLHQIEHFLASICCRPSPPPSSSSSSLDQPLPFLGADSVVAEAFWSLQNNAGFNIAECLLHLLARLHILLQQELALYQLSQGLRTTSAATYSDTESKRVRSLVDEACTALTVLQGLTLSHSNTKRICERKCWLELLLSITLSDYSTDLLPSMLSSPSSSASPPIGATVTPSTSSAPLVSLPSVFALEMLMCILVESKQAQTTFSEIGGLQQIVELSHRCGDAVSSALGAGQGSSKPHLSPFQLDALKQTDLHCLEFRYFVSQLQRGKEATAKDLDFTGTAAGDARGTQIAGSVRPSRQMPSRSTSPDSDSSSATVRDDVPSTSREESQRTPRAPRKRASVLFAPAPPSSHSRDDSRRVQSGNVSARPEGTERRRPLRATKSVVELRSQGVRGRAGAESHGEARSTARQAAPESPGSRRRRVDPDLDHARAGPPTSSPSKRHSATAAQPPLHLPKIKGTGITRSTGNGPGIVARFEAREQAARLPPMAFEETNEAPSRRRSGTDAPLPVLAARQASSSPLKPRRNGGLHHESAHIFGPPAALVDSSKVLSRRERPDASETHRRYRGGAEDRENESPPLPATSAAMFATMSRRVPPSPAVRRAQMARARSLSPQKPYRIRQSPDPAAVTSCGKTED</sequence>
<feature type="compositionally biased region" description="Basic and acidic residues" evidence="1">
    <location>
        <begin position="418"/>
        <end position="428"/>
    </location>
</feature>
<feature type="compositionally biased region" description="Basic and acidic residues" evidence="1">
    <location>
        <begin position="339"/>
        <end position="353"/>
    </location>
</feature>
<evidence type="ECO:0000313" key="3">
    <source>
        <dbReference type="Proteomes" id="UP000323386"/>
    </source>
</evidence>